<reference evidence="1" key="1">
    <citation type="journal article" date="2014" name="Front. Microbiol.">
        <title>High frequency of phylogenetically diverse reductive dehalogenase-homologous genes in deep subseafloor sedimentary metagenomes.</title>
        <authorList>
            <person name="Kawai M."/>
            <person name="Futagami T."/>
            <person name="Toyoda A."/>
            <person name="Takaki Y."/>
            <person name="Nishi S."/>
            <person name="Hori S."/>
            <person name="Arai W."/>
            <person name="Tsubouchi T."/>
            <person name="Morono Y."/>
            <person name="Uchiyama I."/>
            <person name="Ito T."/>
            <person name="Fujiyama A."/>
            <person name="Inagaki F."/>
            <person name="Takami H."/>
        </authorList>
    </citation>
    <scope>NUCLEOTIDE SEQUENCE</scope>
    <source>
        <strain evidence="1">Expedition CK06-06</strain>
    </source>
</reference>
<comment type="caution">
    <text evidence="1">The sequence shown here is derived from an EMBL/GenBank/DDBJ whole genome shotgun (WGS) entry which is preliminary data.</text>
</comment>
<evidence type="ECO:0000313" key="1">
    <source>
        <dbReference type="EMBL" id="GAH99146.1"/>
    </source>
</evidence>
<accession>X1JWN0</accession>
<gene>
    <name evidence="1" type="ORF">S03H2_71063</name>
</gene>
<sequence length="105" mass="12182">LIAFLIMTPALNKGLILDDLIHRIILVEPSKIPEGLYETGMIQQNPGDLSTALFNLFGFSRNLQDIKKCKDYGIWPWWTDVNMKGSLWRPLSSFTHWLDYQLFPD</sequence>
<dbReference type="AlphaFoldDB" id="X1JWN0"/>
<name>X1JWN0_9ZZZZ</name>
<dbReference type="EMBL" id="BARU01047418">
    <property type="protein sequence ID" value="GAH99146.1"/>
    <property type="molecule type" value="Genomic_DNA"/>
</dbReference>
<proteinExistence type="predicted"/>
<protein>
    <submittedName>
        <fullName evidence="1">Uncharacterized protein</fullName>
    </submittedName>
</protein>
<feature type="non-terminal residue" evidence="1">
    <location>
        <position position="105"/>
    </location>
</feature>
<feature type="non-terminal residue" evidence="1">
    <location>
        <position position="1"/>
    </location>
</feature>
<organism evidence="1">
    <name type="scientific">marine sediment metagenome</name>
    <dbReference type="NCBI Taxonomy" id="412755"/>
    <lineage>
        <taxon>unclassified sequences</taxon>
        <taxon>metagenomes</taxon>
        <taxon>ecological metagenomes</taxon>
    </lineage>
</organism>